<sequence>MLKSEWLECLDSWGLYQKWRRVHFVLYTDRLSWHRTTELADSPQGSLKLSAECTVAIVEEKQLVLTSPTPTLLMWCIPQQGAQRLVLRCASSQQARAWQRALVMTISQLEAEHQPPGAAAVCAPCEKVDCCAICLQDPSEQEPSAVDVVSRTAREEEPFKLLKLRRCNHELCLPCLKAHTSRQQRLSTPVWCPVCRRSLDVQDVLDASSEGVKACMKPGGQGTDEMAAVDAEAPLPRCAADGRKRERANREENRKFEAAARKLHMKKCPGCSAPIIKNGGCNNMNCRVCRTAFKWDKASPLFPCNSVHINKKGMPFWCYICPGASPIAKAKLFAVRAVVLSVSLPAVAIVVVGAGGCLTVYHISMILHDLGKLAFFGPLAACYQPFHNYLEKTRIAKETREDELLLQEWKRGQACVRWQFLRLMFKMKSLEGDKMRDEAFSFTWYACNTKDQGYFYFSVAEHNQFKITRIDSVQWERPRDASVSIIWVEENGNPLSIRGIKRNDVGPLKRSGLAVPPPPSSPNLSKYVRTCPRPRSRTHRPNPVLVRMTKGLKSENSRLAFRSLGKFLKKTIRGR</sequence>
<dbReference type="EMBL" id="JBGBPQ010000001">
    <property type="protein sequence ID" value="KAL1530647.1"/>
    <property type="molecule type" value="Genomic_DNA"/>
</dbReference>
<dbReference type="InterPro" id="IPR018957">
    <property type="entry name" value="Znf_C3HC4_RING-type"/>
</dbReference>
<keyword evidence="1" id="KW-0479">Metal-binding</keyword>
<dbReference type="SMART" id="SM00184">
    <property type="entry name" value="RING"/>
    <property type="match status" value="1"/>
</dbReference>
<dbReference type="Pfam" id="PF22191">
    <property type="entry name" value="IBR_1"/>
    <property type="match status" value="1"/>
</dbReference>
<evidence type="ECO:0000259" key="5">
    <source>
        <dbReference type="PROSITE" id="PS50003"/>
    </source>
</evidence>
<evidence type="ECO:0000256" key="4">
    <source>
        <dbReference type="PROSITE-ProRule" id="PRU00175"/>
    </source>
</evidence>
<dbReference type="GO" id="GO:0008270">
    <property type="term" value="F:zinc ion binding"/>
    <property type="evidence" value="ECO:0007669"/>
    <property type="project" value="UniProtKB-KW"/>
</dbReference>
<organism evidence="7 8">
    <name type="scientific">Prymnesium parvum</name>
    <name type="common">Toxic golden alga</name>
    <dbReference type="NCBI Taxonomy" id="97485"/>
    <lineage>
        <taxon>Eukaryota</taxon>
        <taxon>Haptista</taxon>
        <taxon>Haptophyta</taxon>
        <taxon>Prymnesiophyceae</taxon>
        <taxon>Prymnesiales</taxon>
        <taxon>Prymnesiaceae</taxon>
        <taxon>Prymnesium</taxon>
    </lineage>
</organism>
<dbReference type="Proteomes" id="UP001515480">
    <property type="component" value="Unassembled WGS sequence"/>
</dbReference>
<dbReference type="InterPro" id="IPR001841">
    <property type="entry name" value="Znf_RING"/>
</dbReference>
<keyword evidence="2 4" id="KW-0863">Zinc-finger</keyword>
<dbReference type="Pfam" id="PF00169">
    <property type="entry name" value="PH"/>
    <property type="match status" value="1"/>
</dbReference>
<feature type="domain" description="PH" evidence="5">
    <location>
        <begin position="1"/>
        <end position="107"/>
    </location>
</feature>
<dbReference type="SUPFAM" id="SSF57850">
    <property type="entry name" value="RING/U-box"/>
    <property type="match status" value="2"/>
</dbReference>
<dbReference type="Pfam" id="PF00097">
    <property type="entry name" value="zf-C3HC4"/>
    <property type="match status" value="1"/>
</dbReference>
<dbReference type="SMART" id="SM00233">
    <property type="entry name" value="PH"/>
    <property type="match status" value="1"/>
</dbReference>
<keyword evidence="3" id="KW-0862">Zinc</keyword>
<proteinExistence type="predicted"/>
<dbReference type="InterPro" id="IPR011993">
    <property type="entry name" value="PH-like_dom_sf"/>
</dbReference>
<evidence type="ECO:0000259" key="6">
    <source>
        <dbReference type="PROSITE" id="PS50089"/>
    </source>
</evidence>
<dbReference type="PROSITE" id="PS50003">
    <property type="entry name" value="PH_DOMAIN"/>
    <property type="match status" value="1"/>
</dbReference>
<dbReference type="Gene3D" id="2.30.29.30">
    <property type="entry name" value="Pleckstrin-homology domain (PH domain)/Phosphotyrosine-binding domain (PTB)"/>
    <property type="match status" value="1"/>
</dbReference>
<comment type="caution">
    <text evidence="7">The sequence shown here is derived from an EMBL/GenBank/DDBJ whole genome shotgun (WGS) entry which is preliminary data.</text>
</comment>
<dbReference type="PROSITE" id="PS50089">
    <property type="entry name" value="ZF_RING_2"/>
    <property type="match status" value="1"/>
</dbReference>
<dbReference type="InterPro" id="IPR001849">
    <property type="entry name" value="PH_domain"/>
</dbReference>
<dbReference type="AlphaFoldDB" id="A0AB34KB66"/>
<dbReference type="InterPro" id="IPR013083">
    <property type="entry name" value="Znf_RING/FYVE/PHD"/>
</dbReference>
<dbReference type="PROSITE" id="PS00518">
    <property type="entry name" value="ZF_RING_1"/>
    <property type="match status" value="1"/>
</dbReference>
<accession>A0AB34KB66</accession>
<keyword evidence="8" id="KW-1185">Reference proteome</keyword>
<dbReference type="SUPFAM" id="SSF50729">
    <property type="entry name" value="PH domain-like"/>
    <property type="match status" value="1"/>
</dbReference>
<reference evidence="7 8" key="1">
    <citation type="journal article" date="2024" name="Science">
        <title>Giant polyketide synthase enzymes in the biosynthesis of giant marine polyether toxins.</title>
        <authorList>
            <person name="Fallon T.R."/>
            <person name="Shende V.V."/>
            <person name="Wierzbicki I.H."/>
            <person name="Pendleton A.L."/>
            <person name="Watervoot N.F."/>
            <person name="Auber R.P."/>
            <person name="Gonzalez D.J."/>
            <person name="Wisecaver J.H."/>
            <person name="Moore B.S."/>
        </authorList>
    </citation>
    <scope>NUCLEOTIDE SEQUENCE [LARGE SCALE GENOMIC DNA]</scope>
    <source>
        <strain evidence="7 8">12B1</strain>
    </source>
</reference>
<protein>
    <recommendedName>
        <fullName evidence="9">RING-type domain-containing protein</fullName>
    </recommendedName>
</protein>
<name>A0AB34KB66_PRYPA</name>
<dbReference type="InterPro" id="IPR017907">
    <property type="entry name" value="Znf_RING_CS"/>
</dbReference>
<evidence type="ECO:0000313" key="7">
    <source>
        <dbReference type="EMBL" id="KAL1530647.1"/>
    </source>
</evidence>
<dbReference type="Gene3D" id="3.30.40.10">
    <property type="entry name" value="Zinc/RING finger domain, C3HC4 (zinc finger)"/>
    <property type="match status" value="1"/>
</dbReference>
<evidence type="ECO:0000256" key="2">
    <source>
        <dbReference type="ARBA" id="ARBA00022771"/>
    </source>
</evidence>
<evidence type="ECO:0000313" key="8">
    <source>
        <dbReference type="Proteomes" id="UP001515480"/>
    </source>
</evidence>
<evidence type="ECO:0000256" key="1">
    <source>
        <dbReference type="ARBA" id="ARBA00022723"/>
    </source>
</evidence>
<evidence type="ECO:0008006" key="9">
    <source>
        <dbReference type="Google" id="ProtNLM"/>
    </source>
</evidence>
<dbReference type="CDD" id="cd20336">
    <property type="entry name" value="Rcat_RBR"/>
    <property type="match status" value="1"/>
</dbReference>
<gene>
    <name evidence="7" type="ORF">AB1Y20_001547</name>
</gene>
<dbReference type="CDD" id="cd00821">
    <property type="entry name" value="PH"/>
    <property type="match status" value="1"/>
</dbReference>
<dbReference type="Gene3D" id="1.20.120.1750">
    <property type="match status" value="1"/>
</dbReference>
<feature type="domain" description="RING-type" evidence="6">
    <location>
        <begin position="131"/>
        <end position="196"/>
    </location>
</feature>
<evidence type="ECO:0000256" key="3">
    <source>
        <dbReference type="ARBA" id="ARBA00022833"/>
    </source>
</evidence>